<sequence>MKWVYTLEKLGIEFAEVKSDFKGVVEWENVNLINLVGIYLQKTITNFIMKIVDAISKFILN</sequence>
<gene>
    <name evidence="1" type="ORF">Cspa_c36920</name>
</gene>
<dbReference type="Proteomes" id="UP000011728">
    <property type="component" value="Chromosome"/>
</dbReference>
<keyword evidence="2" id="KW-1185">Reference proteome</keyword>
<dbReference type="KEGG" id="csr:Cspa_c36920"/>
<evidence type="ECO:0000313" key="2">
    <source>
        <dbReference type="Proteomes" id="UP000011728"/>
    </source>
</evidence>
<accession>M1N1T6</accession>
<protein>
    <submittedName>
        <fullName evidence="1">Uncharacterized protein</fullName>
    </submittedName>
</protein>
<proteinExistence type="predicted"/>
<reference evidence="1 2" key="1">
    <citation type="submission" date="2013-02" db="EMBL/GenBank/DDBJ databases">
        <title>Genome sequence of Clostridium saccharoperbutylacetonicum N1-4(HMT).</title>
        <authorList>
            <person name="Poehlein A."/>
            <person name="Daniel R."/>
        </authorList>
    </citation>
    <scope>NUCLEOTIDE SEQUENCE [LARGE SCALE GENOMIC DNA]</scope>
    <source>
        <strain evidence="2">N1-4(HMT)</strain>
    </source>
</reference>
<dbReference type="EMBL" id="CP004121">
    <property type="protein sequence ID" value="AGF57452.1"/>
    <property type="molecule type" value="Genomic_DNA"/>
</dbReference>
<organism evidence="1 2">
    <name type="scientific">Clostridium saccharoperbutylacetonicum N1-4(HMT)</name>
    <dbReference type="NCBI Taxonomy" id="931276"/>
    <lineage>
        <taxon>Bacteria</taxon>
        <taxon>Bacillati</taxon>
        <taxon>Bacillota</taxon>
        <taxon>Clostridia</taxon>
        <taxon>Eubacteriales</taxon>
        <taxon>Clostridiaceae</taxon>
        <taxon>Clostridium</taxon>
    </lineage>
</organism>
<dbReference type="PATRIC" id="fig|931276.5.peg.3723"/>
<dbReference type="AlphaFoldDB" id="M1N1T6"/>
<name>M1N1T6_9CLOT</name>
<evidence type="ECO:0000313" key="1">
    <source>
        <dbReference type="EMBL" id="AGF57452.1"/>
    </source>
</evidence>
<dbReference type="HOGENOM" id="CLU_2914411_0_0_9"/>